<name>A0A8H4TUT5_9HYPO</name>
<feature type="coiled-coil region" evidence="1">
    <location>
        <begin position="447"/>
        <end position="520"/>
    </location>
</feature>
<dbReference type="OrthoDB" id="5058326at2759"/>
<dbReference type="Gene3D" id="1.10.510.10">
    <property type="entry name" value="Transferase(Phosphotransferase) domain 1"/>
    <property type="match status" value="1"/>
</dbReference>
<evidence type="ECO:0008006" key="5">
    <source>
        <dbReference type="Google" id="ProtNLM"/>
    </source>
</evidence>
<comment type="caution">
    <text evidence="3">The sequence shown here is derived from an EMBL/GenBank/DDBJ whole genome shotgun (WGS) entry which is preliminary data.</text>
</comment>
<sequence>MGQKLRSNVYEATCPYFSSPVVVKFARFSWEIPLLEAEITAYEWVEGSQIGPDFLGHLIEEGRVIGFVIARIDNFRHATLEDLPLCLRALAKLHQLGVRHGDTNKHNFLIHEGGVTLIDFDNSSRIARLDELELELGGLDLRVHLESGARPYSLPGGHGSPGSEAGFFWSALVGTLRGVFCLAMAMSSIDLEGVTAVLGYEYDGATRFLTRPDPDNVPIRLTLHIEATCALFDIVIPIRYKDKTTSKTINVRVSPLSITSLAYSTKIDLPDAIKPILPSATCLELQLIEPVTILVPSFIKEPVAVARARSGKILNSLYELSHITNLRIYIPDSALSLDQLNSISTAIEQQQLQPFSGPDYDISRMFSGSGAKVTILPAPLPPSYDKVATLEPSAPLYSESATFDPPNTRSRKRKPSQEVLADADAVWNKLQKLEAMINHRTAQDAQASSQSLLAQELRAEMAQLREQLASCQKKCADLEMEIAGLREAQANADDAEAVELADVREDIKTLESRIDFVERGKDDEELGNKIKVEIFEELVARVKGG</sequence>
<protein>
    <recommendedName>
        <fullName evidence="5">Protein kinase domain-containing protein</fullName>
    </recommendedName>
</protein>
<dbReference type="AlphaFoldDB" id="A0A8H4TUT5"/>
<evidence type="ECO:0000256" key="2">
    <source>
        <dbReference type="SAM" id="MobiDB-lite"/>
    </source>
</evidence>
<accession>A0A8H4TUT5</accession>
<feature type="compositionally biased region" description="Polar residues" evidence="2">
    <location>
        <begin position="399"/>
        <end position="408"/>
    </location>
</feature>
<organism evidence="3 4">
    <name type="scientific">Fusarium zealandicum</name>
    <dbReference type="NCBI Taxonomy" id="1053134"/>
    <lineage>
        <taxon>Eukaryota</taxon>
        <taxon>Fungi</taxon>
        <taxon>Dikarya</taxon>
        <taxon>Ascomycota</taxon>
        <taxon>Pezizomycotina</taxon>
        <taxon>Sordariomycetes</taxon>
        <taxon>Hypocreomycetidae</taxon>
        <taxon>Hypocreales</taxon>
        <taxon>Nectriaceae</taxon>
        <taxon>Fusarium</taxon>
        <taxon>Fusarium staphyleae species complex</taxon>
    </lineage>
</organism>
<dbReference type="Pfam" id="PF06293">
    <property type="entry name" value="Kdo"/>
    <property type="match status" value="1"/>
</dbReference>
<dbReference type="SUPFAM" id="SSF56112">
    <property type="entry name" value="Protein kinase-like (PK-like)"/>
    <property type="match status" value="1"/>
</dbReference>
<keyword evidence="4" id="KW-1185">Reference proteome</keyword>
<evidence type="ECO:0000313" key="3">
    <source>
        <dbReference type="EMBL" id="KAF4964422.1"/>
    </source>
</evidence>
<keyword evidence="1" id="KW-0175">Coiled coil</keyword>
<gene>
    <name evidence="3" type="ORF">FZEAL_10871</name>
</gene>
<reference evidence="3" key="1">
    <citation type="journal article" date="2020" name="BMC Genomics">
        <title>Correction to: Identification and distribution of gene clusters required for synthesis of sphingolipid metabolism inhibitors in diverse species of the filamentous fungus Fusarium.</title>
        <authorList>
            <person name="Kim H.S."/>
            <person name="Lohmar J.M."/>
            <person name="Busman M."/>
            <person name="Brown D.W."/>
            <person name="Naumann T.A."/>
            <person name="Divon H.H."/>
            <person name="Lysoe E."/>
            <person name="Uhlig S."/>
            <person name="Proctor R.H."/>
        </authorList>
    </citation>
    <scope>NUCLEOTIDE SEQUENCE</scope>
    <source>
        <strain evidence="3">NRRL 22465</strain>
    </source>
</reference>
<dbReference type="InterPro" id="IPR011009">
    <property type="entry name" value="Kinase-like_dom_sf"/>
</dbReference>
<evidence type="ECO:0000256" key="1">
    <source>
        <dbReference type="SAM" id="Coils"/>
    </source>
</evidence>
<dbReference type="EMBL" id="JABEYC010001511">
    <property type="protein sequence ID" value="KAF4964422.1"/>
    <property type="molecule type" value="Genomic_DNA"/>
</dbReference>
<proteinExistence type="predicted"/>
<evidence type="ECO:0000313" key="4">
    <source>
        <dbReference type="Proteomes" id="UP000635477"/>
    </source>
</evidence>
<reference evidence="3" key="2">
    <citation type="submission" date="2020-05" db="EMBL/GenBank/DDBJ databases">
        <authorList>
            <person name="Kim H.-S."/>
            <person name="Proctor R.H."/>
            <person name="Brown D.W."/>
        </authorList>
    </citation>
    <scope>NUCLEOTIDE SEQUENCE</scope>
    <source>
        <strain evidence="3">NRRL 22465</strain>
    </source>
</reference>
<feature type="region of interest" description="Disordered" evidence="2">
    <location>
        <begin position="397"/>
        <end position="417"/>
    </location>
</feature>
<dbReference type="Proteomes" id="UP000635477">
    <property type="component" value="Unassembled WGS sequence"/>
</dbReference>